<keyword evidence="2" id="KW-0732">Signal</keyword>
<reference evidence="3" key="1">
    <citation type="submission" date="2023-10" db="EMBL/GenBank/DDBJ databases">
        <authorList>
            <person name="Chen Y."/>
            <person name="Shah S."/>
            <person name="Dougan E. K."/>
            <person name="Thang M."/>
            <person name="Chan C."/>
        </authorList>
    </citation>
    <scope>NUCLEOTIDE SEQUENCE [LARGE SCALE GENOMIC DNA]</scope>
</reference>
<dbReference type="EMBL" id="CAUYUJ010012031">
    <property type="protein sequence ID" value="CAK0833133.1"/>
    <property type="molecule type" value="Genomic_DNA"/>
</dbReference>
<dbReference type="Proteomes" id="UP001189429">
    <property type="component" value="Unassembled WGS sequence"/>
</dbReference>
<keyword evidence="4" id="KW-1185">Reference proteome</keyword>
<feature type="chain" id="PRO_5046415479" evidence="2">
    <location>
        <begin position="29"/>
        <end position="167"/>
    </location>
</feature>
<name>A0ABN9SMV1_9DINO</name>
<gene>
    <name evidence="3" type="ORF">PCOR1329_LOCUS30920</name>
</gene>
<protein>
    <submittedName>
        <fullName evidence="3">Uncharacterized protein</fullName>
    </submittedName>
</protein>
<evidence type="ECO:0000313" key="4">
    <source>
        <dbReference type="Proteomes" id="UP001189429"/>
    </source>
</evidence>
<comment type="caution">
    <text evidence="3">The sequence shown here is derived from an EMBL/GenBank/DDBJ whole genome shotgun (WGS) entry which is preliminary data.</text>
</comment>
<feature type="signal peptide" evidence="2">
    <location>
        <begin position="1"/>
        <end position="28"/>
    </location>
</feature>
<evidence type="ECO:0000313" key="3">
    <source>
        <dbReference type="EMBL" id="CAK0833133.1"/>
    </source>
</evidence>
<accession>A0ABN9SMV1</accession>
<sequence length="167" mass="16989">MVRGRRWREGLLLLPLLGGAALAPPSSGQCQGDVVGLGANGGAALGGAAAAELLAAPSPRASRLGATCQRSHWRYREASPRGARGCGCSWALRLGALAVCAPRVQVPRSSASTASGVAARPRASPSKRRWASTTSRNAAGASVAPPSRREACGPNRREAPACGQRSS</sequence>
<evidence type="ECO:0000256" key="1">
    <source>
        <dbReference type="SAM" id="MobiDB-lite"/>
    </source>
</evidence>
<proteinExistence type="predicted"/>
<feature type="region of interest" description="Disordered" evidence="1">
    <location>
        <begin position="110"/>
        <end position="167"/>
    </location>
</feature>
<feature type="compositionally biased region" description="Basic and acidic residues" evidence="1">
    <location>
        <begin position="147"/>
        <end position="159"/>
    </location>
</feature>
<evidence type="ECO:0000256" key="2">
    <source>
        <dbReference type="SAM" id="SignalP"/>
    </source>
</evidence>
<organism evidence="3 4">
    <name type="scientific">Prorocentrum cordatum</name>
    <dbReference type="NCBI Taxonomy" id="2364126"/>
    <lineage>
        <taxon>Eukaryota</taxon>
        <taxon>Sar</taxon>
        <taxon>Alveolata</taxon>
        <taxon>Dinophyceae</taxon>
        <taxon>Prorocentrales</taxon>
        <taxon>Prorocentraceae</taxon>
        <taxon>Prorocentrum</taxon>
    </lineage>
</organism>